<dbReference type="RefSeq" id="WP_156097692.1">
    <property type="nucleotide sequence ID" value="NZ_CP036487.1"/>
</dbReference>
<evidence type="ECO:0000256" key="1">
    <source>
        <dbReference type="SAM" id="MobiDB-lite"/>
    </source>
</evidence>
<protein>
    <submittedName>
        <fullName evidence="2">Uncharacterized protein</fullName>
    </submittedName>
</protein>
<proteinExistence type="predicted"/>
<comment type="caution">
    <text evidence="2">The sequence shown here is derived from an EMBL/GenBank/DDBJ whole genome shotgun (WGS) entry which is preliminary data.</text>
</comment>
<dbReference type="EMBL" id="JAECVU010000008">
    <property type="protein sequence ID" value="MBH8589518.1"/>
    <property type="molecule type" value="Genomic_DNA"/>
</dbReference>
<feature type="region of interest" description="Disordered" evidence="1">
    <location>
        <begin position="1"/>
        <end position="23"/>
    </location>
</feature>
<dbReference type="Proteomes" id="UP000641910">
    <property type="component" value="Unassembled WGS sequence"/>
</dbReference>
<evidence type="ECO:0000313" key="2">
    <source>
        <dbReference type="EMBL" id="MBH8589518.1"/>
    </source>
</evidence>
<organism evidence="2 3">
    <name type="scientific">Thermoactinomyces vulgaris</name>
    <dbReference type="NCBI Taxonomy" id="2026"/>
    <lineage>
        <taxon>Bacteria</taxon>
        <taxon>Bacillati</taxon>
        <taxon>Bacillota</taxon>
        <taxon>Bacilli</taxon>
        <taxon>Bacillales</taxon>
        <taxon>Thermoactinomycetaceae</taxon>
        <taxon>Thermoactinomyces</taxon>
    </lineage>
</organism>
<keyword evidence="3" id="KW-1185">Reference proteome</keyword>
<gene>
    <name evidence="2" type="ORF">I8U22_11935</name>
</gene>
<evidence type="ECO:0000313" key="3">
    <source>
        <dbReference type="Proteomes" id="UP000641910"/>
    </source>
</evidence>
<sequence length="46" mass="5428">MHHSVNDVKIIEEKAKKDQAEERKAIRVVREATKTHLKNENNHHSK</sequence>
<name>A0ABS0QKL8_THEVU</name>
<accession>A0ABS0QKL8</accession>
<reference evidence="2 3" key="1">
    <citation type="submission" date="2020-12" db="EMBL/GenBank/DDBJ databases">
        <title>WGS of Thermoactinomyces spp.</title>
        <authorList>
            <person name="Cheng K."/>
        </authorList>
    </citation>
    <scope>NUCLEOTIDE SEQUENCE [LARGE SCALE GENOMIC DNA]</scope>
    <source>
        <strain evidence="3">CICC 10650\ACCC 41061</strain>
    </source>
</reference>